<dbReference type="Proteomes" id="UP001221142">
    <property type="component" value="Unassembled WGS sequence"/>
</dbReference>
<dbReference type="EMBL" id="JARKIF010000017">
    <property type="protein sequence ID" value="KAJ7620121.1"/>
    <property type="molecule type" value="Genomic_DNA"/>
</dbReference>
<proteinExistence type="predicted"/>
<evidence type="ECO:0000256" key="1">
    <source>
        <dbReference type="SAM" id="MobiDB-lite"/>
    </source>
</evidence>
<comment type="caution">
    <text evidence="2">The sequence shown here is derived from an EMBL/GenBank/DDBJ whole genome shotgun (WGS) entry which is preliminary data.</text>
</comment>
<feature type="non-terminal residue" evidence="2">
    <location>
        <position position="1"/>
    </location>
</feature>
<name>A0AAD7FH86_9AGAR</name>
<evidence type="ECO:0000313" key="2">
    <source>
        <dbReference type="EMBL" id="KAJ7620121.1"/>
    </source>
</evidence>
<sequence>TANPPEQMPEWICAWIMDSCDKLLIDGSHQICLALAQKMRAAARWRFGRANSTQGNVPWSKDPNTNQCSGNPSVSKPV</sequence>
<dbReference type="AlphaFoldDB" id="A0AAD7FH86"/>
<gene>
    <name evidence="2" type="ORF">FB45DRAFT_929506</name>
</gene>
<organism evidence="2 3">
    <name type="scientific">Roridomyces roridus</name>
    <dbReference type="NCBI Taxonomy" id="1738132"/>
    <lineage>
        <taxon>Eukaryota</taxon>
        <taxon>Fungi</taxon>
        <taxon>Dikarya</taxon>
        <taxon>Basidiomycota</taxon>
        <taxon>Agaricomycotina</taxon>
        <taxon>Agaricomycetes</taxon>
        <taxon>Agaricomycetidae</taxon>
        <taxon>Agaricales</taxon>
        <taxon>Marasmiineae</taxon>
        <taxon>Mycenaceae</taxon>
        <taxon>Roridomyces</taxon>
    </lineage>
</organism>
<protein>
    <submittedName>
        <fullName evidence="2">Uncharacterized protein</fullName>
    </submittedName>
</protein>
<keyword evidence="3" id="KW-1185">Reference proteome</keyword>
<reference evidence="2" key="1">
    <citation type="submission" date="2023-03" db="EMBL/GenBank/DDBJ databases">
        <title>Massive genome expansion in bonnet fungi (Mycena s.s.) driven by repeated elements and novel gene families across ecological guilds.</title>
        <authorList>
            <consortium name="Lawrence Berkeley National Laboratory"/>
            <person name="Harder C.B."/>
            <person name="Miyauchi S."/>
            <person name="Viragh M."/>
            <person name="Kuo A."/>
            <person name="Thoen E."/>
            <person name="Andreopoulos B."/>
            <person name="Lu D."/>
            <person name="Skrede I."/>
            <person name="Drula E."/>
            <person name="Henrissat B."/>
            <person name="Morin E."/>
            <person name="Kohler A."/>
            <person name="Barry K."/>
            <person name="LaButti K."/>
            <person name="Morin E."/>
            <person name="Salamov A."/>
            <person name="Lipzen A."/>
            <person name="Mereny Z."/>
            <person name="Hegedus B."/>
            <person name="Baldrian P."/>
            <person name="Stursova M."/>
            <person name="Weitz H."/>
            <person name="Taylor A."/>
            <person name="Grigoriev I.V."/>
            <person name="Nagy L.G."/>
            <person name="Martin F."/>
            <person name="Kauserud H."/>
        </authorList>
    </citation>
    <scope>NUCLEOTIDE SEQUENCE</scope>
    <source>
        <strain evidence="2">9284</strain>
    </source>
</reference>
<feature type="non-terminal residue" evidence="2">
    <location>
        <position position="78"/>
    </location>
</feature>
<feature type="region of interest" description="Disordered" evidence="1">
    <location>
        <begin position="51"/>
        <end position="78"/>
    </location>
</feature>
<accession>A0AAD7FH86</accession>
<evidence type="ECO:0000313" key="3">
    <source>
        <dbReference type="Proteomes" id="UP001221142"/>
    </source>
</evidence>